<feature type="region of interest" description="Disordered" evidence="1">
    <location>
        <begin position="39"/>
        <end position="157"/>
    </location>
</feature>
<dbReference type="RefSeq" id="XP_002112592.1">
    <property type="nucleotide sequence ID" value="XM_002112556.1"/>
</dbReference>
<dbReference type="InParanoid" id="B3RWJ3"/>
<feature type="region of interest" description="Disordered" evidence="1">
    <location>
        <begin position="1"/>
        <end position="24"/>
    </location>
</feature>
<dbReference type="CTD" id="6754249"/>
<sequence length="298" mass="34501">MANFDMNFVNQVFPTKPDKVKEEETAKVDDLLEVKRNRRALFQRERRKRRSLDQVLLDRKKDAERKRVRRSKRTTNEIERDRKHDAERKKLRRAARTPEEIRTDRKKDADRKRRKRAARTQNQIEEQKEADRQRKRLKRASRTPEQIQLDRERDAKRKRISRALKAAQRHADKQRQEGITDTAAATATAKVEQMPATEQSEPHDIANSVSAGDMTFRTEYVEAYTDQVMPDSSVIDSIVEISNNGEDHTTTMETVAEGDIAQDKTTTTEAAEVPKGQSKRKAPNQAAAKKGNKKSIKT</sequence>
<dbReference type="AlphaFoldDB" id="B3RWJ3"/>
<evidence type="ECO:0000256" key="1">
    <source>
        <dbReference type="SAM" id="MobiDB-lite"/>
    </source>
</evidence>
<feature type="compositionally biased region" description="Basic residues" evidence="1">
    <location>
        <begin position="39"/>
        <end position="50"/>
    </location>
</feature>
<dbReference type="EMBL" id="DS985245">
    <property type="protein sequence ID" value="EDV24702.1"/>
    <property type="molecule type" value="Genomic_DNA"/>
</dbReference>
<feature type="compositionally biased region" description="Basic and acidic residues" evidence="1">
    <location>
        <begin position="96"/>
        <end position="111"/>
    </location>
</feature>
<feature type="compositionally biased region" description="Basic and acidic residues" evidence="1">
    <location>
        <begin position="56"/>
        <end position="65"/>
    </location>
</feature>
<dbReference type="GeneID" id="6754249"/>
<protein>
    <submittedName>
        <fullName evidence="2">Uncharacterized protein</fullName>
    </submittedName>
</protein>
<feature type="compositionally biased region" description="Basic and acidic residues" evidence="1">
    <location>
        <begin position="74"/>
        <end position="88"/>
    </location>
</feature>
<dbReference type="Proteomes" id="UP000009022">
    <property type="component" value="Unassembled WGS sequence"/>
</dbReference>
<name>B3RWJ3_TRIAD</name>
<proteinExistence type="predicted"/>
<reference evidence="2 3" key="1">
    <citation type="journal article" date="2008" name="Nature">
        <title>The Trichoplax genome and the nature of placozoans.</title>
        <authorList>
            <person name="Srivastava M."/>
            <person name="Begovic E."/>
            <person name="Chapman J."/>
            <person name="Putnam N.H."/>
            <person name="Hellsten U."/>
            <person name="Kawashima T."/>
            <person name="Kuo A."/>
            <person name="Mitros T."/>
            <person name="Salamov A."/>
            <person name="Carpenter M.L."/>
            <person name="Signorovitch A.Y."/>
            <person name="Moreno M.A."/>
            <person name="Kamm K."/>
            <person name="Grimwood J."/>
            <person name="Schmutz J."/>
            <person name="Shapiro H."/>
            <person name="Grigoriev I.V."/>
            <person name="Buss L.W."/>
            <person name="Schierwater B."/>
            <person name="Dellaporta S.L."/>
            <person name="Rokhsar D.S."/>
        </authorList>
    </citation>
    <scope>NUCLEOTIDE SEQUENCE [LARGE SCALE GENOMIC DNA]</scope>
    <source>
        <strain evidence="2 3">Grell-BS-1999</strain>
    </source>
</reference>
<dbReference type="HOGENOM" id="CLU_934853_0_0_1"/>
<organism evidence="2 3">
    <name type="scientific">Trichoplax adhaerens</name>
    <name type="common">Trichoplax reptans</name>
    <dbReference type="NCBI Taxonomy" id="10228"/>
    <lineage>
        <taxon>Eukaryota</taxon>
        <taxon>Metazoa</taxon>
        <taxon>Placozoa</taxon>
        <taxon>Uniplacotomia</taxon>
        <taxon>Trichoplacea</taxon>
        <taxon>Trichoplacidae</taxon>
        <taxon>Trichoplax</taxon>
    </lineage>
</organism>
<evidence type="ECO:0000313" key="2">
    <source>
        <dbReference type="EMBL" id="EDV24702.1"/>
    </source>
</evidence>
<feature type="region of interest" description="Disordered" evidence="1">
    <location>
        <begin position="257"/>
        <end position="298"/>
    </location>
</feature>
<keyword evidence="3" id="KW-1185">Reference proteome</keyword>
<dbReference type="KEGG" id="tad:TRIADDRAFT_56769"/>
<dbReference type="PhylomeDB" id="B3RWJ3"/>
<accession>B3RWJ3</accession>
<evidence type="ECO:0000313" key="3">
    <source>
        <dbReference type="Proteomes" id="UP000009022"/>
    </source>
</evidence>
<gene>
    <name evidence="2" type="ORF">TRIADDRAFT_56769</name>
</gene>